<dbReference type="EMBL" id="LN774769">
    <property type="protein sequence ID" value="CEN28632.1"/>
    <property type="molecule type" value="Genomic_DNA"/>
</dbReference>
<dbReference type="AlphaFoldDB" id="A0A0D6DXE7"/>
<accession>A0A0D6DXE7</accession>
<sequence length="66" mass="6962">MEKLTLTIKGMTCKNCVAHVTEALSSVADVKTVKVNLKKGEAIVKGDAPNMDNLKAAVSEAGYQVV</sequence>
<gene>
    <name evidence="3" type="primary">copZ</name>
    <name evidence="3" type="ORF">LACPI_1432</name>
</gene>
<protein>
    <submittedName>
        <fullName evidence="3">Copper chaperone CopZ</fullName>
    </submittedName>
</protein>
<organism evidence="3 4">
    <name type="scientific">Pseudolactococcus piscium MKFS47</name>
    <dbReference type="NCBI Taxonomy" id="297352"/>
    <lineage>
        <taxon>Bacteria</taxon>
        <taxon>Bacillati</taxon>
        <taxon>Bacillota</taxon>
        <taxon>Bacilli</taxon>
        <taxon>Lactobacillales</taxon>
        <taxon>Streptococcaceae</taxon>
        <taxon>Pseudolactococcus</taxon>
    </lineage>
</organism>
<dbReference type="Proteomes" id="UP000033166">
    <property type="component" value="Chromosome I"/>
</dbReference>
<dbReference type="GO" id="GO:0046872">
    <property type="term" value="F:metal ion binding"/>
    <property type="evidence" value="ECO:0007669"/>
    <property type="project" value="UniProtKB-KW"/>
</dbReference>
<dbReference type="PROSITE" id="PS50846">
    <property type="entry name" value="HMA_2"/>
    <property type="match status" value="1"/>
</dbReference>
<evidence type="ECO:0000313" key="3">
    <source>
        <dbReference type="EMBL" id="CEN28632.1"/>
    </source>
</evidence>
<evidence type="ECO:0000259" key="2">
    <source>
        <dbReference type="PROSITE" id="PS50846"/>
    </source>
</evidence>
<dbReference type="PROSITE" id="PS01047">
    <property type="entry name" value="HMA_1"/>
    <property type="match status" value="1"/>
</dbReference>
<dbReference type="Gene3D" id="3.30.70.100">
    <property type="match status" value="1"/>
</dbReference>
<dbReference type="KEGG" id="lpk:LACPI_1432"/>
<evidence type="ECO:0000313" key="4">
    <source>
        <dbReference type="Proteomes" id="UP000033166"/>
    </source>
</evidence>
<dbReference type="InterPro" id="IPR006121">
    <property type="entry name" value="HMA_dom"/>
</dbReference>
<dbReference type="InterPro" id="IPR036163">
    <property type="entry name" value="HMA_dom_sf"/>
</dbReference>
<reference evidence="4" key="1">
    <citation type="submission" date="2015-01" db="EMBL/GenBank/DDBJ databases">
        <authorList>
            <person name="Andreevskaya M."/>
        </authorList>
    </citation>
    <scope>NUCLEOTIDE SEQUENCE [LARGE SCALE GENOMIC DNA]</scope>
    <source>
        <strain evidence="4">MKFS47</strain>
    </source>
</reference>
<feature type="domain" description="HMA" evidence="2">
    <location>
        <begin position="2"/>
        <end position="66"/>
    </location>
</feature>
<dbReference type="FunFam" id="3.30.70.100:FF:000001">
    <property type="entry name" value="ATPase copper transporting beta"/>
    <property type="match status" value="1"/>
</dbReference>
<dbReference type="CDD" id="cd00371">
    <property type="entry name" value="HMA"/>
    <property type="match status" value="1"/>
</dbReference>
<dbReference type="InterPro" id="IPR017969">
    <property type="entry name" value="Heavy-metal-associated_CS"/>
</dbReference>
<dbReference type="SUPFAM" id="SSF55008">
    <property type="entry name" value="HMA, heavy metal-associated domain"/>
    <property type="match status" value="1"/>
</dbReference>
<proteinExistence type="predicted"/>
<name>A0A0D6DXE7_9LACT</name>
<dbReference type="STRING" id="1364.LP2241_30450"/>
<evidence type="ECO:0000256" key="1">
    <source>
        <dbReference type="ARBA" id="ARBA00022723"/>
    </source>
</evidence>
<dbReference type="Pfam" id="PF00403">
    <property type="entry name" value="HMA"/>
    <property type="match status" value="1"/>
</dbReference>
<dbReference type="HOGENOM" id="CLU_134973_6_0_9"/>
<keyword evidence="1" id="KW-0479">Metal-binding</keyword>